<proteinExistence type="predicted"/>
<name>A0ABY8VF39_9CORY</name>
<dbReference type="SUPFAM" id="SSF53697">
    <property type="entry name" value="SIS domain"/>
    <property type="match status" value="1"/>
</dbReference>
<dbReference type="Proteomes" id="UP001225598">
    <property type="component" value="Chromosome"/>
</dbReference>
<keyword evidence="2" id="KW-1185">Reference proteome</keyword>
<accession>A0ABY8VF39</accession>
<organism evidence="1 2">
    <name type="scientific">Corynebacterium breve</name>
    <dbReference type="NCBI Taxonomy" id="3049799"/>
    <lineage>
        <taxon>Bacteria</taxon>
        <taxon>Bacillati</taxon>
        <taxon>Actinomycetota</taxon>
        <taxon>Actinomycetes</taxon>
        <taxon>Mycobacteriales</taxon>
        <taxon>Corynebacteriaceae</taxon>
        <taxon>Corynebacterium</taxon>
    </lineage>
</organism>
<dbReference type="RefSeq" id="WP_284825689.1">
    <property type="nucleotide sequence ID" value="NZ_CP126969.1"/>
</dbReference>
<evidence type="ECO:0000313" key="1">
    <source>
        <dbReference type="EMBL" id="WIM68261.1"/>
    </source>
</evidence>
<reference evidence="1 2" key="1">
    <citation type="submission" date="2023-05" db="EMBL/GenBank/DDBJ databases">
        <title>Corynebacterium suedekumii sp. nov. and Corynebacterium breve sp. nov. isolated from raw cow's milk.</title>
        <authorList>
            <person name="Baer M.K."/>
            <person name="Mehl L."/>
            <person name="Hellmuth R."/>
            <person name="Marke G."/>
            <person name="Lipski A."/>
        </authorList>
    </citation>
    <scope>NUCLEOTIDE SEQUENCE [LARGE SCALE GENOMIC DNA]</scope>
    <source>
        <strain evidence="1 2">R4</strain>
    </source>
</reference>
<sequence>MESQEYFEGAGHYDVETVRFFDVAHEGAQLRAIAGACEQLADLYGMQPRSVVIVATDQIAKATARFVVQQRSPLRLPVVIADVMPAYIGALDVVLFVGDVADDETLSRSLITAGHRGATVILAGPARGPILEDAPSDAVVLPALPTVAGASPVRGIAAVGAVLDCLDEDAAIVSQRFSDLADAVDEEIQQLSPERDETVNPARQLRGYAQGARIVHSGFRRTGMGVAELIASVWSARGLASSYVSPAELPQALEQTGAQNDIFYDPILDGPNELVPLKAVIWAEEEAPLSHARVENCAPSGLGDAATALRLAVRGLAATALQDQPASDGV</sequence>
<dbReference type="InterPro" id="IPR046348">
    <property type="entry name" value="SIS_dom_sf"/>
</dbReference>
<evidence type="ECO:0008006" key="3">
    <source>
        <dbReference type="Google" id="ProtNLM"/>
    </source>
</evidence>
<evidence type="ECO:0000313" key="2">
    <source>
        <dbReference type="Proteomes" id="UP001225598"/>
    </source>
</evidence>
<dbReference type="EMBL" id="CP126969">
    <property type="protein sequence ID" value="WIM68261.1"/>
    <property type="molecule type" value="Genomic_DNA"/>
</dbReference>
<gene>
    <name evidence="1" type="ORF">QP027_02340</name>
</gene>
<protein>
    <recommendedName>
        <fullName evidence="3">Exopolyphosphatase</fullName>
    </recommendedName>
</protein>